<keyword evidence="2" id="KW-0805">Transcription regulation</keyword>
<dbReference type="InterPro" id="IPR005650">
    <property type="entry name" value="BlaI_family"/>
</dbReference>
<dbReference type="InterPro" id="IPR036390">
    <property type="entry name" value="WH_DNA-bd_sf"/>
</dbReference>
<comment type="similarity">
    <text evidence="1">Belongs to the BlaI transcriptional regulatory family.</text>
</comment>
<evidence type="ECO:0000256" key="3">
    <source>
        <dbReference type="ARBA" id="ARBA00023125"/>
    </source>
</evidence>
<keyword evidence="3" id="KW-0238">DNA-binding</keyword>
<evidence type="ECO:0000256" key="4">
    <source>
        <dbReference type="ARBA" id="ARBA00023163"/>
    </source>
</evidence>
<dbReference type="InterPro" id="IPR036388">
    <property type="entry name" value="WH-like_DNA-bd_sf"/>
</dbReference>
<name>A0ABV4NR20_9GAMM</name>
<reference evidence="5 6" key="1">
    <citation type="submission" date="2024-08" db="EMBL/GenBank/DDBJ databases">
        <authorList>
            <person name="Ishaq N."/>
        </authorList>
    </citation>
    <scope>NUCLEOTIDE SEQUENCE [LARGE SCALE GENOMIC DNA]</scope>
    <source>
        <strain evidence="5 6">JCM 30400</strain>
    </source>
</reference>
<dbReference type="EMBL" id="JBGMEL010000017">
    <property type="protein sequence ID" value="MFA0792012.1"/>
    <property type="molecule type" value="Genomic_DNA"/>
</dbReference>
<accession>A0ABV4NR20</accession>
<comment type="caution">
    <text evidence="5">The sequence shown here is derived from an EMBL/GenBank/DDBJ whole genome shotgun (WGS) entry which is preliminary data.</text>
</comment>
<dbReference type="RefSeq" id="WP_299588275.1">
    <property type="nucleotide sequence ID" value="NZ_JBGMEL010000017.1"/>
</dbReference>
<organism evidence="5 6">
    <name type="scientific">Microbulbifer echini</name>
    <dbReference type="NCBI Taxonomy" id="1529067"/>
    <lineage>
        <taxon>Bacteria</taxon>
        <taxon>Pseudomonadati</taxon>
        <taxon>Pseudomonadota</taxon>
        <taxon>Gammaproteobacteria</taxon>
        <taxon>Cellvibrionales</taxon>
        <taxon>Microbulbiferaceae</taxon>
        <taxon>Microbulbifer</taxon>
    </lineage>
</organism>
<evidence type="ECO:0000313" key="5">
    <source>
        <dbReference type="EMBL" id="MFA0792012.1"/>
    </source>
</evidence>
<keyword evidence="4" id="KW-0804">Transcription</keyword>
<protein>
    <submittedName>
        <fullName evidence="5">BlaI/MecI/CopY family transcriptional regulator</fullName>
    </submittedName>
</protein>
<keyword evidence="6" id="KW-1185">Reference proteome</keyword>
<evidence type="ECO:0000313" key="6">
    <source>
        <dbReference type="Proteomes" id="UP001569414"/>
    </source>
</evidence>
<dbReference type="SUPFAM" id="SSF46785">
    <property type="entry name" value="Winged helix' DNA-binding domain"/>
    <property type="match status" value="1"/>
</dbReference>
<dbReference type="Proteomes" id="UP001569414">
    <property type="component" value="Unassembled WGS sequence"/>
</dbReference>
<dbReference type="Gene3D" id="1.10.10.10">
    <property type="entry name" value="Winged helix-like DNA-binding domain superfamily/Winged helix DNA-binding domain"/>
    <property type="match status" value="1"/>
</dbReference>
<sequence>MKETKPSPSELSLLKALWKQSPLSAREIHEKVKFELQWSYSSTRKTLDRMRDKSLVIQSEVHGIQVYKAALDKVETLAKYATDFATRVLELDGPLPIAMFANSKLMDERELEELQEMLNSWPDED</sequence>
<dbReference type="Pfam" id="PF03965">
    <property type="entry name" value="Penicillinase_R"/>
    <property type="match status" value="1"/>
</dbReference>
<gene>
    <name evidence="5" type="ORF">ACCI51_15795</name>
</gene>
<proteinExistence type="inferred from homology"/>
<evidence type="ECO:0000256" key="1">
    <source>
        <dbReference type="ARBA" id="ARBA00011046"/>
    </source>
</evidence>
<evidence type="ECO:0000256" key="2">
    <source>
        <dbReference type="ARBA" id="ARBA00023015"/>
    </source>
</evidence>